<dbReference type="InterPro" id="IPR054539">
    <property type="entry name" value="Beta-prop_PDH"/>
</dbReference>
<accession>A0A1B4XJB2</accession>
<feature type="domain" description="Pyrroloquinoline quinone-dependent pyranose dehydrogenase beta-propeller" evidence="1">
    <location>
        <begin position="268"/>
        <end position="379"/>
    </location>
</feature>
<sequence>MLVQAVPVVEAGSEPLVYENQPLQVGGTRQIARVPQGYRLELLADGLDGPRLLTFADNGDLFIGSKSGKLYRVPPPYTAPEVLVTLDDYPHSVAFRRNEILIARTHGLYRAPYRPGQKSVAPETVQLLARLPGGGGHNSRSVGIGPDGRVYVSLGIQGNCSDQYLGDRYPFNERRGGILVLREDGGQPRWEAYGSGLRNPVGFAWHPKSRVMYASNNGPDHLGYDQPPEYFSRVTAGSFHGMPWFQFDGKQLQRDNCVSSKPPRPLAEVSAPVVTFPSRNAPMGVAFVPAGALGETLERDAIVALRGSWGTQPTGGFIGSAATRRPPKIVAVRFKDGEAVRVDDLVTGFQLADGDRWARPVGVAVGPDGALYFTSDSETNGLFRLRRK</sequence>
<name>A0A1B4XJB2_9GAMM</name>
<protein>
    <submittedName>
        <fullName evidence="2">Sorbosone dehydrogenase</fullName>
    </submittedName>
</protein>
<dbReference type="SUPFAM" id="SSF50952">
    <property type="entry name" value="Soluble quinoprotein glucose dehydrogenase"/>
    <property type="match status" value="1"/>
</dbReference>
<evidence type="ECO:0000313" key="3">
    <source>
        <dbReference type="Proteomes" id="UP000243180"/>
    </source>
</evidence>
<dbReference type="PANTHER" id="PTHR19328:SF53">
    <property type="entry name" value="MEMBRANE PROTEIN"/>
    <property type="match status" value="1"/>
</dbReference>
<organism evidence="2 3">
    <name type="scientific">Sulfuricaulis limicola</name>
    <dbReference type="NCBI Taxonomy" id="1620215"/>
    <lineage>
        <taxon>Bacteria</taxon>
        <taxon>Pseudomonadati</taxon>
        <taxon>Pseudomonadota</taxon>
        <taxon>Gammaproteobacteria</taxon>
        <taxon>Acidiferrobacterales</taxon>
        <taxon>Acidiferrobacteraceae</taxon>
        <taxon>Sulfuricaulis</taxon>
    </lineage>
</organism>
<dbReference type="InParanoid" id="A0A1B4XJB2"/>
<dbReference type="KEGG" id="slim:SCL_2615"/>
<dbReference type="Proteomes" id="UP000243180">
    <property type="component" value="Chromosome"/>
</dbReference>
<evidence type="ECO:0000259" key="1">
    <source>
        <dbReference type="Pfam" id="PF22807"/>
    </source>
</evidence>
<dbReference type="AlphaFoldDB" id="A0A1B4XJB2"/>
<dbReference type="InterPro" id="IPR011042">
    <property type="entry name" value="6-blade_b-propeller_TolB-like"/>
</dbReference>
<evidence type="ECO:0000313" key="2">
    <source>
        <dbReference type="EMBL" id="BAV34892.1"/>
    </source>
</evidence>
<keyword evidence="3" id="KW-1185">Reference proteome</keyword>
<reference evidence="2 3" key="1">
    <citation type="submission" date="2015-05" db="EMBL/GenBank/DDBJ databases">
        <title>Complete genome sequence of a sulfur-oxidizing gammaproteobacterium strain HA5.</title>
        <authorList>
            <person name="Miura A."/>
            <person name="Kojima H."/>
            <person name="Fukui M."/>
        </authorList>
    </citation>
    <scope>NUCLEOTIDE SEQUENCE [LARGE SCALE GENOMIC DNA]</scope>
    <source>
        <strain evidence="2 3">HA5</strain>
    </source>
</reference>
<dbReference type="Pfam" id="PF22807">
    <property type="entry name" value="TrAA12"/>
    <property type="match status" value="1"/>
</dbReference>
<proteinExistence type="predicted"/>
<dbReference type="Gene3D" id="2.120.10.30">
    <property type="entry name" value="TolB, C-terminal domain"/>
    <property type="match status" value="1"/>
</dbReference>
<gene>
    <name evidence="2" type="ORF">SCL_2615</name>
</gene>
<dbReference type="PANTHER" id="PTHR19328">
    <property type="entry name" value="HEDGEHOG-INTERACTING PROTEIN"/>
    <property type="match status" value="1"/>
</dbReference>
<dbReference type="InterPro" id="IPR011041">
    <property type="entry name" value="Quinoprot_gluc/sorb_DH_b-prop"/>
</dbReference>
<dbReference type="EMBL" id="AP014879">
    <property type="protein sequence ID" value="BAV34892.1"/>
    <property type="molecule type" value="Genomic_DNA"/>
</dbReference>